<proteinExistence type="predicted"/>
<sequence>MTIQRVEVITGLERRRQFSDEEKLRLVEEAFQPGVKATEIARRLGGKRCFQATAVSACRA</sequence>
<dbReference type="InterPro" id="IPR002514">
    <property type="entry name" value="Transposase_8"/>
</dbReference>
<evidence type="ECO:0000313" key="1">
    <source>
        <dbReference type="EMBL" id="MDQ2103344.1"/>
    </source>
</evidence>
<dbReference type="EMBL" id="JAUJFI010000045">
    <property type="protein sequence ID" value="MDQ2103344.1"/>
    <property type="molecule type" value="Genomic_DNA"/>
</dbReference>
<gene>
    <name evidence="1" type="ORF">QSG27_11660</name>
</gene>
<keyword evidence="2" id="KW-1185">Reference proteome</keyword>
<comment type="caution">
    <text evidence="1">The sequence shown here is derived from an EMBL/GenBank/DDBJ whole genome shotgun (WGS) entry which is preliminary data.</text>
</comment>
<accession>A0ABU0WK75</accession>
<protein>
    <submittedName>
        <fullName evidence="1">Transposase</fullName>
    </submittedName>
</protein>
<reference evidence="1 2" key="1">
    <citation type="submission" date="2023-06" db="EMBL/GenBank/DDBJ databases">
        <title>Azospirillum isscasensis sp.nov, a bacterium isolated from rhizosphere soil of rice.</title>
        <authorList>
            <person name="Wang H."/>
        </authorList>
    </citation>
    <scope>NUCLEOTIDE SEQUENCE [LARGE SCALE GENOMIC DNA]</scope>
    <source>
        <strain evidence="1 2">C340-1</strain>
    </source>
</reference>
<organism evidence="1 2">
    <name type="scientific">Azospirillum isscasi</name>
    <dbReference type="NCBI Taxonomy" id="3053926"/>
    <lineage>
        <taxon>Bacteria</taxon>
        <taxon>Pseudomonadati</taxon>
        <taxon>Pseudomonadota</taxon>
        <taxon>Alphaproteobacteria</taxon>
        <taxon>Rhodospirillales</taxon>
        <taxon>Azospirillaceae</taxon>
        <taxon>Azospirillum</taxon>
    </lineage>
</organism>
<dbReference type="Proteomes" id="UP001227317">
    <property type="component" value="Unassembled WGS sequence"/>
</dbReference>
<name>A0ABU0WK75_9PROT</name>
<evidence type="ECO:0000313" key="2">
    <source>
        <dbReference type="Proteomes" id="UP001227317"/>
    </source>
</evidence>
<dbReference type="Pfam" id="PF01527">
    <property type="entry name" value="HTH_Tnp_1"/>
    <property type="match status" value="1"/>
</dbReference>
<dbReference type="RefSeq" id="WP_306706235.1">
    <property type="nucleotide sequence ID" value="NZ_JAUJFI010000045.1"/>
</dbReference>